<dbReference type="AlphaFoldDB" id="A0A8R1X1N3"/>
<dbReference type="OrthoDB" id="8191192at2759"/>
<sequence length="230" mass="26304">MSSDGNEYEYEMSRKKKRNCYRQKYCKDWENETCFKGWLAKSKKGEFHFHCIACGFDGVAGKSEIKKHAAGLKHKRLVDGCKNQQSLTSLPSVSKRAQLDKSVKLGELHMAAFIAEHNLPFRVMNHLPKLIQTVCSDSQIAKQLKCSRTKCTSLVTNVIGITSSLSLIEDLRQNKFSIILDESTDRATLKHLAMVARIVKLVDKKLMEETNLLHLLRYAMQPQNRYIIIL</sequence>
<keyword evidence="2" id="KW-1185">Reference proteome</keyword>
<dbReference type="PANTHER" id="PTHR37162:SF1">
    <property type="entry name" value="BED-TYPE DOMAIN-CONTAINING PROTEIN"/>
    <property type="match status" value="1"/>
</dbReference>
<dbReference type="Proteomes" id="UP000007819">
    <property type="component" value="Chromosome X"/>
</dbReference>
<organism evidence="1 2">
    <name type="scientific">Acyrthosiphon pisum</name>
    <name type="common">Pea aphid</name>
    <dbReference type="NCBI Taxonomy" id="7029"/>
    <lineage>
        <taxon>Eukaryota</taxon>
        <taxon>Metazoa</taxon>
        <taxon>Ecdysozoa</taxon>
        <taxon>Arthropoda</taxon>
        <taxon>Hexapoda</taxon>
        <taxon>Insecta</taxon>
        <taxon>Pterygota</taxon>
        <taxon>Neoptera</taxon>
        <taxon>Paraneoptera</taxon>
        <taxon>Hemiptera</taxon>
        <taxon>Sternorrhyncha</taxon>
        <taxon>Aphidomorpha</taxon>
        <taxon>Aphidoidea</taxon>
        <taxon>Aphididae</taxon>
        <taxon>Macrosiphini</taxon>
        <taxon>Acyrthosiphon</taxon>
    </lineage>
</organism>
<accession>A0A8R1X1N3</accession>
<evidence type="ECO:0000313" key="2">
    <source>
        <dbReference type="Proteomes" id="UP000007819"/>
    </source>
</evidence>
<evidence type="ECO:0000313" key="1">
    <source>
        <dbReference type="EnsemblMetazoa" id="XP_008180330.1"/>
    </source>
</evidence>
<dbReference type="RefSeq" id="XP_008180330.1">
    <property type="nucleotide sequence ID" value="XM_008182108.1"/>
</dbReference>
<dbReference type="PANTHER" id="PTHR37162">
    <property type="entry name" value="HAT FAMILY DIMERISATION DOMAINCONTAINING PROTEIN-RELATED"/>
    <property type="match status" value="1"/>
</dbReference>
<dbReference type="GeneID" id="103308551"/>
<name>A0A8R1X1N3_ACYPI</name>
<reference evidence="1" key="2">
    <citation type="submission" date="2022-06" db="UniProtKB">
        <authorList>
            <consortium name="EnsemblMetazoa"/>
        </authorList>
    </citation>
    <scope>IDENTIFICATION</scope>
</reference>
<dbReference type="KEGG" id="api:103308551"/>
<protein>
    <submittedName>
        <fullName evidence="1">Uncharacterized protein</fullName>
    </submittedName>
</protein>
<dbReference type="EnsemblMetazoa" id="XM_008182108.1">
    <property type="protein sequence ID" value="XP_008180330.1"/>
    <property type="gene ID" value="LOC103308551"/>
</dbReference>
<proteinExistence type="predicted"/>
<reference evidence="2" key="1">
    <citation type="submission" date="2010-06" db="EMBL/GenBank/DDBJ databases">
        <authorList>
            <person name="Jiang H."/>
            <person name="Abraham K."/>
            <person name="Ali S."/>
            <person name="Alsbrooks S.L."/>
            <person name="Anim B.N."/>
            <person name="Anosike U.S."/>
            <person name="Attaway T."/>
            <person name="Bandaranaike D.P."/>
            <person name="Battles P.K."/>
            <person name="Bell S.N."/>
            <person name="Bell A.V."/>
            <person name="Beltran B."/>
            <person name="Bickham C."/>
            <person name="Bustamante Y."/>
            <person name="Caleb T."/>
            <person name="Canada A."/>
            <person name="Cardenas V."/>
            <person name="Carter K."/>
            <person name="Chacko J."/>
            <person name="Chandrabose M.N."/>
            <person name="Chavez D."/>
            <person name="Chavez A."/>
            <person name="Chen L."/>
            <person name="Chu H.-S."/>
            <person name="Claassen K.J."/>
            <person name="Cockrell R."/>
            <person name="Collins M."/>
            <person name="Cooper J.A."/>
            <person name="Cree A."/>
            <person name="Curry S.M."/>
            <person name="Da Y."/>
            <person name="Dao M.D."/>
            <person name="Das B."/>
            <person name="Davila M.-L."/>
            <person name="Davy-Carroll L."/>
            <person name="Denson S."/>
            <person name="Dinh H."/>
            <person name="Ebong V.E."/>
            <person name="Edwards J.R."/>
            <person name="Egan A."/>
            <person name="El-Daye J."/>
            <person name="Escobedo L."/>
            <person name="Fernandez S."/>
            <person name="Fernando P.R."/>
            <person name="Flagg N."/>
            <person name="Forbes L.D."/>
            <person name="Fowler R.G."/>
            <person name="Fu Q."/>
            <person name="Gabisi R.A."/>
            <person name="Ganer J."/>
            <person name="Garbino Pronczuk A."/>
            <person name="Garcia R.M."/>
            <person name="Garner T."/>
            <person name="Garrett T.E."/>
            <person name="Gonzalez D.A."/>
            <person name="Hamid H."/>
            <person name="Hawkins E.S."/>
            <person name="Hirani K."/>
            <person name="Hogues M.E."/>
            <person name="Hollins B."/>
            <person name="Hsiao C.-H."/>
            <person name="Jabil R."/>
            <person name="James M.L."/>
            <person name="Jhangiani S.N."/>
            <person name="Johnson B."/>
            <person name="Johnson Q."/>
            <person name="Joshi V."/>
            <person name="Kalu J.B."/>
            <person name="Kam C."/>
            <person name="Kashfia A."/>
            <person name="Keebler J."/>
            <person name="Kisamo H."/>
            <person name="Kovar C.L."/>
            <person name="Lago L.A."/>
            <person name="Lai C.-Y."/>
            <person name="Laidlaw J."/>
            <person name="Lara F."/>
            <person name="Le T.-K."/>
            <person name="Lee S.L."/>
            <person name="Legall F.H."/>
            <person name="Lemon S.J."/>
            <person name="Lewis L.R."/>
            <person name="Li B."/>
            <person name="Liu Y."/>
            <person name="Liu Y.-S."/>
            <person name="Lopez J."/>
            <person name="Lozado R.J."/>
            <person name="Lu J."/>
            <person name="Madu R.C."/>
            <person name="Maheshwari M."/>
            <person name="Maheshwari R."/>
            <person name="Malloy K."/>
            <person name="Martinez E."/>
            <person name="Mathew T."/>
            <person name="Mercado I.C."/>
            <person name="Mercado C."/>
            <person name="Meyer B."/>
            <person name="Montgomery K."/>
            <person name="Morgan M.B."/>
            <person name="Munidasa M."/>
            <person name="Nazareth L.V."/>
            <person name="Nelson J."/>
            <person name="Ng B.M."/>
            <person name="Nguyen N.B."/>
            <person name="Nguyen P.Q."/>
            <person name="Nguyen T."/>
            <person name="Obregon M."/>
            <person name="Okwuonu G.O."/>
            <person name="Onwere C.G."/>
            <person name="Orozco G."/>
            <person name="Parra A."/>
            <person name="Patel S."/>
            <person name="Patil S."/>
            <person name="Perez A."/>
            <person name="Perez Y."/>
            <person name="Pham C."/>
            <person name="Primus E.L."/>
            <person name="Pu L.-L."/>
            <person name="Puazo M."/>
            <person name="Qin X."/>
            <person name="Quiroz J.B."/>
            <person name="Reese J."/>
            <person name="Richards S."/>
            <person name="Rives C.M."/>
            <person name="Robberts R."/>
            <person name="Ruiz S.J."/>
            <person name="Ruiz M.J."/>
            <person name="Santibanez J."/>
            <person name="Schneider B.W."/>
            <person name="Sisson I."/>
            <person name="Smith M."/>
            <person name="Sodergren E."/>
            <person name="Song X.-Z."/>
            <person name="Song B.B."/>
            <person name="Summersgill H."/>
            <person name="Thelus R."/>
            <person name="Thornton R.D."/>
            <person name="Trejos Z.Y."/>
            <person name="Usmani K."/>
            <person name="Vattathil S."/>
            <person name="Villasana D."/>
            <person name="Walker D.L."/>
            <person name="Wang S."/>
            <person name="Wang K."/>
            <person name="White C.S."/>
            <person name="Williams A.C."/>
            <person name="Williamson J."/>
            <person name="Wilson K."/>
            <person name="Woghiren I.O."/>
            <person name="Woodworth J.R."/>
            <person name="Worley K.C."/>
            <person name="Wright R.A."/>
            <person name="Wu W."/>
            <person name="Young L."/>
            <person name="Zhang L."/>
            <person name="Zhang J."/>
            <person name="Zhu Y."/>
            <person name="Muzny D.M."/>
            <person name="Weinstock G."/>
            <person name="Gibbs R.A."/>
        </authorList>
    </citation>
    <scope>NUCLEOTIDE SEQUENCE [LARGE SCALE GENOMIC DNA]</scope>
    <source>
        <strain evidence="2">LSR1</strain>
    </source>
</reference>